<reference evidence="3" key="1">
    <citation type="submission" date="2015-03" db="EMBL/GenBank/DDBJ databases">
        <authorList>
            <person name="Urmite Genomes"/>
        </authorList>
    </citation>
    <scope>NUCLEOTIDE SEQUENCE [LARGE SCALE GENOMIC DNA]</scope>
    <source>
        <strain evidence="3">FF10</strain>
    </source>
</reference>
<sequence>MMYQTKASKHDDINGYLYFTDNLPLPTKHPLGDGNGYNPEQLIASAWATCLNATIQSLLEAKRQNIDSKVDITVTLCKEEAGLGYYYFQVDAEAAIKGMNLTDAKEIVDQAHLRCPVSKLLAGAKTLTLKTVDY</sequence>
<comment type="similarity">
    <text evidence="1">Belongs to the OsmC/Ohr family.</text>
</comment>
<dbReference type="InterPro" id="IPR003718">
    <property type="entry name" value="OsmC/Ohr_fam"/>
</dbReference>
<dbReference type="InterPro" id="IPR036102">
    <property type="entry name" value="OsmC/Ohrsf"/>
</dbReference>
<evidence type="ECO:0000313" key="2">
    <source>
        <dbReference type="EMBL" id="CQR24539.1"/>
    </source>
</evidence>
<gene>
    <name evidence="2" type="ORF">BN1356_00884</name>
</gene>
<dbReference type="AlphaFoldDB" id="A0A0E4H3K2"/>
<evidence type="ECO:0000313" key="3">
    <source>
        <dbReference type="Proteomes" id="UP000198604"/>
    </source>
</evidence>
<evidence type="ECO:0000256" key="1">
    <source>
        <dbReference type="ARBA" id="ARBA00007378"/>
    </source>
</evidence>
<protein>
    <submittedName>
        <fullName evidence="2">OsmC/Ohr family protein</fullName>
    </submittedName>
</protein>
<keyword evidence="3" id="KW-1185">Reference proteome</keyword>
<dbReference type="PANTHER" id="PTHR33797:SF2">
    <property type="entry name" value="ORGANIC HYDROPEROXIDE RESISTANCE PROTEIN-LIKE"/>
    <property type="match status" value="1"/>
</dbReference>
<name>A0A0E4H3K2_9STRE</name>
<dbReference type="SUPFAM" id="SSF82784">
    <property type="entry name" value="OsmC-like"/>
    <property type="match status" value="1"/>
</dbReference>
<accession>A0A0E4H3K2</accession>
<dbReference type="STRING" id="1608583.BN1356_00884"/>
<dbReference type="Pfam" id="PF02566">
    <property type="entry name" value="OsmC"/>
    <property type="match status" value="1"/>
</dbReference>
<dbReference type="Gene3D" id="3.30.300.20">
    <property type="match status" value="1"/>
</dbReference>
<dbReference type="Proteomes" id="UP000198604">
    <property type="component" value="Unassembled WGS sequence"/>
</dbReference>
<dbReference type="InterPro" id="IPR015946">
    <property type="entry name" value="KH_dom-like_a/b"/>
</dbReference>
<dbReference type="InterPro" id="IPR019953">
    <property type="entry name" value="OHR"/>
</dbReference>
<dbReference type="GO" id="GO:0006979">
    <property type="term" value="P:response to oxidative stress"/>
    <property type="evidence" value="ECO:0007669"/>
    <property type="project" value="InterPro"/>
</dbReference>
<dbReference type="OrthoDB" id="9797508at2"/>
<dbReference type="EMBL" id="CTEN01000002">
    <property type="protein sequence ID" value="CQR24539.1"/>
    <property type="molecule type" value="Genomic_DNA"/>
</dbReference>
<dbReference type="PANTHER" id="PTHR33797">
    <property type="entry name" value="ORGANIC HYDROPEROXIDE RESISTANCE PROTEIN-LIKE"/>
    <property type="match status" value="1"/>
</dbReference>
<organism evidence="2 3">
    <name type="scientific">Streptococcus varani</name>
    <dbReference type="NCBI Taxonomy" id="1608583"/>
    <lineage>
        <taxon>Bacteria</taxon>
        <taxon>Bacillati</taxon>
        <taxon>Bacillota</taxon>
        <taxon>Bacilli</taxon>
        <taxon>Lactobacillales</taxon>
        <taxon>Streptococcaceae</taxon>
        <taxon>Streptococcus</taxon>
    </lineage>
</organism>
<proteinExistence type="inferred from homology"/>